<evidence type="ECO:0000259" key="2">
    <source>
        <dbReference type="Pfam" id="PF06863"/>
    </source>
</evidence>
<gene>
    <name evidence="3" type="ORF">SAMN02982931_03304</name>
</gene>
<feature type="domain" description="DUF1254" evidence="2">
    <location>
        <begin position="118"/>
        <end position="250"/>
    </location>
</feature>
<dbReference type="Gene3D" id="2.60.40.1610">
    <property type="entry name" value="Domain of unknown function DUF1254"/>
    <property type="match status" value="1"/>
</dbReference>
<dbReference type="STRING" id="665467.SAMN02982931_03304"/>
<dbReference type="EMBL" id="FMXQ01000007">
    <property type="protein sequence ID" value="SDB43763.1"/>
    <property type="molecule type" value="Genomic_DNA"/>
</dbReference>
<dbReference type="AlphaFoldDB" id="A0A1G6DF35"/>
<dbReference type="PANTHER" id="PTHR36509:SF2">
    <property type="entry name" value="BLL3101 PROTEIN"/>
    <property type="match status" value="1"/>
</dbReference>
<dbReference type="InterPro" id="IPR037049">
    <property type="entry name" value="DUF1214_C_sf"/>
</dbReference>
<dbReference type="InterPro" id="IPR010621">
    <property type="entry name" value="DUF1214"/>
</dbReference>
<proteinExistence type="predicted"/>
<feature type="domain" description="DUF1214" evidence="1">
    <location>
        <begin position="390"/>
        <end position="501"/>
    </location>
</feature>
<dbReference type="Pfam" id="PF06742">
    <property type="entry name" value="DUF1214"/>
    <property type="match status" value="1"/>
</dbReference>
<reference evidence="3 4" key="1">
    <citation type="submission" date="2016-10" db="EMBL/GenBank/DDBJ databases">
        <authorList>
            <person name="de Groot N.N."/>
        </authorList>
    </citation>
    <scope>NUCLEOTIDE SEQUENCE [LARGE SCALE GENOMIC DNA]</scope>
    <source>
        <strain evidence="3 4">ATCC 35022</strain>
    </source>
</reference>
<dbReference type="SUPFAM" id="SSF160935">
    <property type="entry name" value="VPA0735-like"/>
    <property type="match status" value="1"/>
</dbReference>
<evidence type="ECO:0000259" key="1">
    <source>
        <dbReference type="Pfam" id="PF06742"/>
    </source>
</evidence>
<dbReference type="InterPro" id="IPR037050">
    <property type="entry name" value="DUF1254_sf"/>
</dbReference>
<name>A0A1G6DF35_9HYPH</name>
<sequence length="991" mass="106136">MNDGVNSIVADTATRLRRVGGARVFRAAPSGPAGSTAGPRRRGLPAVRPMCLVGFALALNVAGLGASASFADTSTVDSDAFRAIAEEAYVYAFPMIVAYKVLHDYNVDTDSGAYLAPFNQIANEARVYTPKDTAVSTPNSDTPYSFVQLDLRAEPMVICLPAIEQDRYYDVQLTDMYTNNLGYMGSRATGNGAGCYLVAGPGWSGETPARIGAVFQSDTDFAFTIFRTQLFDPDDMPNVEKVQAGYRVEPLSSFLGVSAPAAAAPIDWPAFSPAAFSTDFPSYLNFLLQFAPATALPESEKALRARFAGIGIGPGETFDAQTLSSDKQAALADAIKAATAKIAATAGSVGTTINGWQIGAAAGDREFFGGDWALRAAGSKLGIYGNSSEEAAYPFTRTDINTVPLDGSQHNYTLTFPPGELPPVNAFWSVTMYDGQTQLLIDNPINRYLINSPMLPGLKTNPDGSLTLHIQHESPGKDRESNWLPAPAGPMFVVMRLYWPKAEAPSVLPLGKGSWAPPGIVPVTNARALDATRPGDKSLETVIRTDQRYGGDLFFQGPRGWAYWNLLEYPKPIQNPNLWPDTQSTYFISQFSLPAGATLTMRGAYPRARYFKFALYKARGGTFVSTGEDIAGWDIAADPGSINPFVVGNDRLAEPRDYTVSIVARDAPENASDRAANTLYAGSGGGALQFVTRIYLSDAGSDGAGWAPWASAVRTRGLPDLELTLADGTRLGGDAAVAAIANPIAGNTAQPFTAAQWTALVNAKDNDPALDPVTAPARKDGKWEKYWNIKYSILGSFKTPEEQARIPYAGPIDGGGDPDTNYLFVQLSRAFGQVFVTRGKMPTFPDTYAGAAGLGLEIMPPAQAQYWSIVSCEAAPSGQIVDGLSDMQVPLDADGNYTIVYSRKEDRPANATAGNGVAWIEWSPRGEGLDTPQNRDDFGMLMMRVMAPSDDWAQSPANITKPGEEERVMGPYYPKGAYTTKAAFEALGDKP</sequence>
<dbReference type="Proteomes" id="UP000199071">
    <property type="component" value="Unassembled WGS sequence"/>
</dbReference>
<dbReference type="Pfam" id="PF06863">
    <property type="entry name" value="DUF1254"/>
    <property type="match status" value="1"/>
</dbReference>
<dbReference type="InterPro" id="IPR010679">
    <property type="entry name" value="DUF1254"/>
</dbReference>
<dbReference type="PANTHER" id="PTHR36509">
    <property type="entry name" value="BLL3101 PROTEIN"/>
    <property type="match status" value="1"/>
</dbReference>
<organism evidence="3 4">
    <name type="scientific">Bauldia litoralis</name>
    <dbReference type="NCBI Taxonomy" id="665467"/>
    <lineage>
        <taxon>Bacteria</taxon>
        <taxon>Pseudomonadati</taxon>
        <taxon>Pseudomonadota</taxon>
        <taxon>Alphaproteobacteria</taxon>
        <taxon>Hyphomicrobiales</taxon>
        <taxon>Kaistiaceae</taxon>
        <taxon>Bauldia</taxon>
    </lineage>
</organism>
<dbReference type="Gene3D" id="2.60.120.600">
    <property type="entry name" value="Domain of unknown function DUF1214, C-terminal domain"/>
    <property type="match status" value="1"/>
</dbReference>
<keyword evidence="4" id="KW-1185">Reference proteome</keyword>
<evidence type="ECO:0000313" key="4">
    <source>
        <dbReference type="Proteomes" id="UP000199071"/>
    </source>
</evidence>
<accession>A0A1G6DF35</accession>
<protein>
    <submittedName>
        <fullName evidence="3">Uncharacterized conserved protein</fullName>
    </submittedName>
</protein>
<evidence type="ECO:0000313" key="3">
    <source>
        <dbReference type="EMBL" id="SDB43763.1"/>
    </source>
</evidence>